<proteinExistence type="inferred from homology"/>
<dbReference type="Gene3D" id="2.40.420.20">
    <property type="match status" value="1"/>
</dbReference>
<feature type="chain" id="PRO_5045160065" evidence="2">
    <location>
        <begin position="21"/>
        <end position="359"/>
    </location>
</feature>
<dbReference type="PANTHER" id="PTHR30469:SF38">
    <property type="entry name" value="HLYD FAMILY SECRETION PROTEIN"/>
    <property type="match status" value="1"/>
</dbReference>
<dbReference type="Pfam" id="PF25967">
    <property type="entry name" value="RND-MFP_C"/>
    <property type="match status" value="1"/>
</dbReference>
<keyword evidence="2" id="KW-0732">Signal</keyword>
<evidence type="ECO:0000259" key="3">
    <source>
        <dbReference type="Pfam" id="PF25876"/>
    </source>
</evidence>
<evidence type="ECO:0000256" key="2">
    <source>
        <dbReference type="SAM" id="SignalP"/>
    </source>
</evidence>
<dbReference type="Proteomes" id="UP001501588">
    <property type="component" value="Unassembled WGS sequence"/>
</dbReference>
<dbReference type="InterPro" id="IPR058627">
    <property type="entry name" value="MdtA-like_C"/>
</dbReference>
<reference evidence="7" key="1">
    <citation type="journal article" date="2019" name="Int. J. Syst. Evol. Microbiol.">
        <title>The Global Catalogue of Microorganisms (GCM) 10K type strain sequencing project: providing services to taxonomists for standard genome sequencing and annotation.</title>
        <authorList>
            <consortium name="The Broad Institute Genomics Platform"/>
            <consortium name="The Broad Institute Genome Sequencing Center for Infectious Disease"/>
            <person name="Wu L."/>
            <person name="Ma J."/>
        </authorList>
    </citation>
    <scope>NUCLEOTIDE SEQUENCE [LARGE SCALE GENOMIC DNA]</scope>
    <source>
        <strain evidence="7">JCM 9933</strain>
    </source>
</reference>
<dbReference type="InterPro" id="IPR058792">
    <property type="entry name" value="Beta-barrel_RND_2"/>
</dbReference>
<protein>
    <submittedName>
        <fullName evidence="6">Efflux RND transporter periplasmic adaptor subunit</fullName>
    </submittedName>
</protein>
<feature type="domain" description="CusB-like beta-barrel" evidence="4">
    <location>
        <begin position="208"/>
        <end position="278"/>
    </location>
</feature>
<dbReference type="PANTHER" id="PTHR30469">
    <property type="entry name" value="MULTIDRUG RESISTANCE PROTEIN MDTA"/>
    <property type="match status" value="1"/>
</dbReference>
<dbReference type="Gene3D" id="1.10.287.470">
    <property type="entry name" value="Helix hairpin bin"/>
    <property type="match status" value="1"/>
</dbReference>
<feature type="domain" description="Multidrug resistance protein MdtA-like C-terminal permuted SH3" evidence="5">
    <location>
        <begin position="287"/>
        <end position="344"/>
    </location>
</feature>
<comment type="similarity">
    <text evidence="1">Belongs to the membrane fusion protein (MFP) (TC 8.A.1) family.</text>
</comment>
<comment type="caution">
    <text evidence="6">The sequence shown here is derived from an EMBL/GenBank/DDBJ whole genome shotgun (WGS) entry which is preliminary data.</text>
</comment>
<dbReference type="RefSeq" id="WP_343897919.1">
    <property type="nucleotide sequence ID" value="NZ_BAAAFZ010000094.1"/>
</dbReference>
<sequence length="359" mass="37956">MPKFPIAAAALVAVAAAVSGCDEPAPPAPQARPVRYITVERRAEGETVSLTGHVRARDQASLAFRIDGRVLERPVDVGDALQAGQLVARLDPQDQQNGLRSAQANLASAEAVLAQTRLAFWRQQELLRDGWTPRARFDDAQQAYLSAQARVTSAQAQLRIAEDQLGYTTLLADAPGVVTAKGAEPGEVVRAGQMIVQLARQGGRDAVFDVPEELVRTAPRDPVVRIALVDDPRVTAAGRVREVSPQADAATRTFQVKVGIADPPEAMRLGSTVTGRVQLAAPLGVEVPASALTEANGRPAVWVVDPQSRTVSLRNVDVARYDPASVVVSQGLEAGEVVVTAGVQVLRPGQKVRLLGAAA</sequence>
<evidence type="ECO:0000313" key="7">
    <source>
        <dbReference type="Proteomes" id="UP001501588"/>
    </source>
</evidence>
<feature type="signal peptide" evidence="2">
    <location>
        <begin position="1"/>
        <end position="20"/>
    </location>
</feature>
<dbReference type="Gene3D" id="2.40.50.100">
    <property type="match status" value="1"/>
</dbReference>
<dbReference type="NCBIfam" id="TIGR01730">
    <property type="entry name" value="RND_mfp"/>
    <property type="match status" value="1"/>
</dbReference>
<organism evidence="6 7">
    <name type="scientific">Craurococcus roseus</name>
    <dbReference type="NCBI Taxonomy" id="77585"/>
    <lineage>
        <taxon>Bacteria</taxon>
        <taxon>Pseudomonadati</taxon>
        <taxon>Pseudomonadota</taxon>
        <taxon>Alphaproteobacteria</taxon>
        <taxon>Acetobacterales</taxon>
        <taxon>Acetobacteraceae</taxon>
        <taxon>Craurococcus</taxon>
    </lineage>
</organism>
<evidence type="ECO:0000313" key="6">
    <source>
        <dbReference type="EMBL" id="GAA0604329.1"/>
    </source>
</evidence>
<dbReference type="EMBL" id="BAAAFZ010000094">
    <property type="protein sequence ID" value="GAA0604329.1"/>
    <property type="molecule type" value="Genomic_DNA"/>
</dbReference>
<evidence type="ECO:0000256" key="1">
    <source>
        <dbReference type="ARBA" id="ARBA00009477"/>
    </source>
</evidence>
<dbReference type="Pfam" id="PF25954">
    <property type="entry name" value="Beta-barrel_RND_2"/>
    <property type="match status" value="1"/>
</dbReference>
<dbReference type="InterPro" id="IPR006143">
    <property type="entry name" value="RND_pump_MFP"/>
</dbReference>
<name>A0ABP3R6B8_9PROT</name>
<dbReference type="InterPro" id="IPR058624">
    <property type="entry name" value="MdtA-like_HH"/>
</dbReference>
<gene>
    <name evidence="6" type="ORF">GCM10009416_47430</name>
</gene>
<evidence type="ECO:0000259" key="5">
    <source>
        <dbReference type="Pfam" id="PF25967"/>
    </source>
</evidence>
<dbReference type="Gene3D" id="2.40.30.170">
    <property type="match status" value="1"/>
</dbReference>
<dbReference type="SUPFAM" id="SSF111369">
    <property type="entry name" value="HlyD-like secretion proteins"/>
    <property type="match status" value="1"/>
</dbReference>
<evidence type="ECO:0000259" key="4">
    <source>
        <dbReference type="Pfam" id="PF25954"/>
    </source>
</evidence>
<keyword evidence="7" id="KW-1185">Reference proteome</keyword>
<dbReference type="PROSITE" id="PS51257">
    <property type="entry name" value="PROKAR_LIPOPROTEIN"/>
    <property type="match status" value="1"/>
</dbReference>
<feature type="domain" description="Multidrug resistance protein MdtA-like alpha-helical hairpin" evidence="3">
    <location>
        <begin position="99"/>
        <end position="168"/>
    </location>
</feature>
<dbReference type="Pfam" id="PF25876">
    <property type="entry name" value="HH_MFP_RND"/>
    <property type="match status" value="1"/>
</dbReference>
<accession>A0ABP3R6B8</accession>